<dbReference type="Proteomes" id="UP000236284">
    <property type="component" value="Unassembled WGS sequence"/>
</dbReference>
<protein>
    <submittedName>
        <fullName evidence="2">Uncharacterized protein</fullName>
    </submittedName>
</protein>
<dbReference type="EMBL" id="NJHS01000403">
    <property type="protein sequence ID" value="PNJ91666.1"/>
    <property type="molecule type" value="Genomic_DNA"/>
</dbReference>
<keyword evidence="3" id="KW-1185">Reference proteome</keyword>
<dbReference type="EMBL" id="NJHS01000335">
    <property type="protein sequence ID" value="PNJ92668.1"/>
    <property type="molecule type" value="Genomic_DNA"/>
</dbReference>
<reference evidence="2 3" key="1">
    <citation type="submission" date="2017-06" db="EMBL/GenBank/DDBJ databases">
        <title>Genome variation in co-occurring toxic Cylindrospermopsis raciborskii strains determines phenotypic plasticity.</title>
        <authorList>
            <person name="Willis A."/>
            <person name="Woodhouse J."/>
            <person name="Ongley S."/>
            <person name="Jex A."/>
            <person name="Burford M."/>
            <person name="Neilan B."/>
        </authorList>
    </citation>
    <scope>NUCLEOTIDE SEQUENCE [LARGE SCALE GENOMIC DNA]</scope>
    <source>
        <strain evidence="2 3">C07</strain>
    </source>
</reference>
<proteinExistence type="predicted"/>
<sequence length="63" mass="7239">MRNETQQTNRIYINAIDSLWEIANYPLLFKLTPTWRLSVGETGLKAKVSLKPTSFVMGNRRLG</sequence>
<organism evidence="2 3">
    <name type="scientific">Cylindrospermopsis raciborskii C07</name>
    <dbReference type="NCBI Taxonomy" id="2014886"/>
    <lineage>
        <taxon>Bacteria</taxon>
        <taxon>Bacillati</taxon>
        <taxon>Cyanobacteriota</taxon>
        <taxon>Cyanophyceae</taxon>
        <taxon>Nostocales</taxon>
        <taxon>Aphanizomenonaceae</taxon>
        <taxon>Cylindrospermopsis</taxon>
    </lineage>
</organism>
<evidence type="ECO:0000313" key="2">
    <source>
        <dbReference type="EMBL" id="PNJ92668.1"/>
    </source>
</evidence>
<gene>
    <name evidence="2" type="ORF">CEP15_15955</name>
    <name evidence="1" type="ORF">CEP15_17740</name>
</gene>
<accession>A0ABX4WIC1</accession>
<name>A0ABX4WIC1_9CYAN</name>
<evidence type="ECO:0000313" key="3">
    <source>
        <dbReference type="Proteomes" id="UP000236284"/>
    </source>
</evidence>
<comment type="caution">
    <text evidence="2">The sequence shown here is derived from an EMBL/GenBank/DDBJ whole genome shotgun (WGS) entry which is preliminary data.</text>
</comment>
<evidence type="ECO:0000313" key="1">
    <source>
        <dbReference type="EMBL" id="PNJ91666.1"/>
    </source>
</evidence>